<name>A0A918KG18_9PROT</name>
<organism evidence="2 3">
    <name type="scientific">Litorimonas cladophorae</name>
    <dbReference type="NCBI Taxonomy" id="1220491"/>
    <lineage>
        <taxon>Bacteria</taxon>
        <taxon>Pseudomonadati</taxon>
        <taxon>Pseudomonadota</taxon>
        <taxon>Alphaproteobacteria</taxon>
        <taxon>Maricaulales</taxon>
        <taxon>Robiginitomaculaceae</taxon>
    </lineage>
</organism>
<accession>A0A918KG18</accession>
<reference evidence="2 3" key="1">
    <citation type="journal article" date="2014" name="Int. J. Syst. Evol. Microbiol.">
        <title>Complete genome sequence of Corynebacterium casei LMG S-19264T (=DSM 44701T), isolated from a smear-ripened cheese.</title>
        <authorList>
            <consortium name="US DOE Joint Genome Institute (JGI-PGF)"/>
            <person name="Walter F."/>
            <person name="Albersmeier A."/>
            <person name="Kalinowski J."/>
            <person name="Ruckert C."/>
        </authorList>
    </citation>
    <scope>NUCLEOTIDE SEQUENCE [LARGE SCALE GENOMIC DNA]</scope>
    <source>
        <strain evidence="2 3">KCTC 23968</strain>
    </source>
</reference>
<comment type="caution">
    <text evidence="2">The sequence shown here is derived from an EMBL/GenBank/DDBJ whole genome shotgun (WGS) entry which is preliminary data.</text>
</comment>
<dbReference type="AlphaFoldDB" id="A0A918KG18"/>
<protein>
    <recommendedName>
        <fullName evidence="4">Lipoprotein</fullName>
    </recommendedName>
</protein>
<keyword evidence="3" id="KW-1185">Reference proteome</keyword>
<feature type="chain" id="PRO_5037895443" description="Lipoprotein" evidence="1">
    <location>
        <begin position="18"/>
        <end position="157"/>
    </location>
</feature>
<evidence type="ECO:0000256" key="1">
    <source>
        <dbReference type="SAM" id="SignalP"/>
    </source>
</evidence>
<feature type="signal peptide" evidence="1">
    <location>
        <begin position="1"/>
        <end position="17"/>
    </location>
</feature>
<evidence type="ECO:0000313" key="2">
    <source>
        <dbReference type="EMBL" id="GGX62315.1"/>
    </source>
</evidence>
<dbReference type="RefSeq" id="WP_189582245.1">
    <property type="nucleotide sequence ID" value="NZ_BMYV01000001.1"/>
</dbReference>
<proteinExistence type="predicted"/>
<evidence type="ECO:0000313" key="3">
    <source>
        <dbReference type="Proteomes" id="UP000600865"/>
    </source>
</evidence>
<dbReference type="PROSITE" id="PS51257">
    <property type="entry name" value="PROKAR_LIPOPROTEIN"/>
    <property type="match status" value="1"/>
</dbReference>
<sequence length="157" mass="17026">MKALFLIPALCGTLLLAACSETTTLEAEGPAAVKAKAEKIQAKAANEVSTKDVGELIDYFGDEAEEITVVLKKVVDGPTAEAAIADVRATIPRLNATLEAFQNQDMSDMKASIAMLKKMPAMLEKQSQLITEVKRISEIPEARAVLEKEFDELDLFK</sequence>
<gene>
    <name evidence="2" type="ORF">GCM10011309_10350</name>
</gene>
<dbReference type="Proteomes" id="UP000600865">
    <property type="component" value="Unassembled WGS sequence"/>
</dbReference>
<dbReference type="EMBL" id="BMYV01000001">
    <property type="protein sequence ID" value="GGX62315.1"/>
    <property type="molecule type" value="Genomic_DNA"/>
</dbReference>
<keyword evidence="1" id="KW-0732">Signal</keyword>
<evidence type="ECO:0008006" key="4">
    <source>
        <dbReference type="Google" id="ProtNLM"/>
    </source>
</evidence>